<proteinExistence type="predicted"/>
<dbReference type="STRING" id="930991.A0A0D0D4Z7"/>
<evidence type="ECO:0000313" key="3">
    <source>
        <dbReference type="Proteomes" id="UP000054538"/>
    </source>
</evidence>
<dbReference type="HOGENOM" id="CLU_006344_14_1_1"/>
<evidence type="ECO:0000256" key="1">
    <source>
        <dbReference type="SAM" id="SignalP"/>
    </source>
</evidence>
<evidence type="ECO:0000313" key="2">
    <source>
        <dbReference type="EMBL" id="KIK83403.1"/>
    </source>
</evidence>
<dbReference type="EMBL" id="KN825594">
    <property type="protein sequence ID" value="KIK83403.1"/>
    <property type="molecule type" value="Genomic_DNA"/>
</dbReference>
<sequence>MSATQINILLDLWAAAVLEYGDSPPFSSTRHMYKTIDDTPLGDVKWQKFGIWYTGHVPEVNPPPWMLQTFEVWFCDPHSVVHQILGNPNFTDEMDLQPFREFSSDEDEHQWKDFMSGDWAWEQADKISEDTDTHGSVFVPVILGSDKMTVSVATGNNEYNPLYASFGNIRNHIRQAHNDALVLIGFLSIPKTTKEHASDTAFQKFCQKLFHLSLAMILGSLKPAMTKPEVVQFGNGYFHWVVYSLGPYIVDYEEQVLLACIVRGWCARCQANQCNLDADALQWSQEFSEALFKESTLLVLWDKYGIVGDLMPFMNDFPRVDIHQLIAPNLLHQIIKGVFKDHLVDWVADYLKAMHGAKDAGCIMDDIDRRIAAVASFTSLWWFLQRRGFKQWTGDNSKALMKIYITAIEGHVPPEIVHTFHAFLEFCYLVWHNIISEKALAKVEDAIQQFHHYHKIFKTIEIVSTFSLPRQHLIKHYPSLICLFGAPNVNPPQITQTQEEMQKMNNQHH</sequence>
<protein>
    <submittedName>
        <fullName evidence="2">Uncharacterized protein</fullName>
    </submittedName>
</protein>
<feature type="signal peptide" evidence="1">
    <location>
        <begin position="1"/>
        <end position="18"/>
    </location>
</feature>
<feature type="chain" id="PRO_5002225641" evidence="1">
    <location>
        <begin position="19"/>
        <end position="509"/>
    </location>
</feature>
<dbReference type="InParanoid" id="A0A0D0D4Z7"/>
<dbReference type="InterPro" id="IPR041078">
    <property type="entry name" value="Plavaka"/>
</dbReference>
<reference evidence="2 3" key="1">
    <citation type="submission" date="2014-04" db="EMBL/GenBank/DDBJ databases">
        <authorList>
            <consortium name="DOE Joint Genome Institute"/>
            <person name="Kuo A."/>
            <person name="Kohler A."/>
            <person name="Jargeat P."/>
            <person name="Nagy L.G."/>
            <person name="Floudas D."/>
            <person name="Copeland A."/>
            <person name="Barry K.W."/>
            <person name="Cichocki N."/>
            <person name="Veneault-Fourrey C."/>
            <person name="LaButti K."/>
            <person name="Lindquist E.A."/>
            <person name="Lipzen A."/>
            <person name="Lundell T."/>
            <person name="Morin E."/>
            <person name="Murat C."/>
            <person name="Sun H."/>
            <person name="Tunlid A."/>
            <person name="Henrissat B."/>
            <person name="Grigoriev I.V."/>
            <person name="Hibbett D.S."/>
            <person name="Martin F."/>
            <person name="Nordberg H.P."/>
            <person name="Cantor M.N."/>
            <person name="Hua S.X."/>
        </authorList>
    </citation>
    <scope>NUCLEOTIDE SEQUENCE [LARGE SCALE GENOMIC DNA]</scope>
    <source>
        <strain evidence="2 3">Ve08.2h10</strain>
    </source>
</reference>
<organism evidence="2 3">
    <name type="scientific">Paxillus rubicundulus Ve08.2h10</name>
    <dbReference type="NCBI Taxonomy" id="930991"/>
    <lineage>
        <taxon>Eukaryota</taxon>
        <taxon>Fungi</taxon>
        <taxon>Dikarya</taxon>
        <taxon>Basidiomycota</taxon>
        <taxon>Agaricomycotina</taxon>
        <taxon>Agaricomycetes</taxon>
        <taxon>Agaricomycetidae</taxon>
        <taxon>Boletales</taxon>
        <taxon>Paxilineae</taxon>
        <taxon>Paxillaceae</taxon>
        <taxon>Paxillus</taxon>
    </lineage>
</organism>
<dbReference type="AlphaFoldDB" id="A0A0D0D4Z7"/>
<name>A0A0D0D4Z7_9AGAM</name>
<keyword evidence="1" id="KW-0732">Signal</keyword>
<dbReference type="Proteomes" id="UP000054538">
    <property type="component" value="Unassembled WGS sequence"/>
</dbReference>
<dbReference type="OrthoDB" id="3199698at2759"/>
<dbReference type="Pfam" id="PF18759">
    <property type="entry name" value="Plavaka"/>
    <property type="match status" value="1"/>
</dbReference>
<keyword evidence="3" id="KW-1185">Reference proteome</keyword>
<reference evidence="3" key="2">
    <citation type="submission" date="2015-01" db="EMBL/GenBank/DDBJ databases">
        <title>Evolutionary Origins and Diversification of the Mycorrhizal Mutualists.</title>
        <authorList>
            <consortium name="DOE Joint Genome Institute"/>
            <consortium name="Mycorrhizal Genomics Consortium"/>
            <person name="Kohler A."/>
            <person name="Kuo A."/>
            <person name="Nagy L.G."/>
            <person name="Floudas D."/>
            <person name="Copeland A."/>
            <person name="Barry K.W."/>
            <person name="Cichocki N."/>
            <person name="Veneault-Fourrey C."/>
            <person name="LaButti K."/>
            <person name="Lindquist E.A."/>
            <person name="Lipzen A."/>
            <person name="Lundell T."/>
            <person name="Morin E."/>
            <person name="Murat C."/>
            <person name="Riley R."/>
            <person name="Ohm R."/>
            <person name="Sun H."/>
            <person name="Tunlid A."/>
            <person name="Henrissat B."/>
            <person name="Grigoriev I.V."/>
            <person name="Hibbett D.S."/>
            <person name="Martin F."/>
        </authorList>
    </citation>
    <scope>NUCLEOTIDE SEQUENCE [LARGE SCALE GENOMIC DNA]</scope>
    <source>
        <strain evidence="3">Ve08.2h10</strain>
    </source>
</reference>
<accession>A0A0D0D4Z7</accession>
<gene>
    <name evidence="2" type="ORF">PAXRUDRAFT_14614</name>
</gene>